<dbReference type="EMBL" id="AKKU01000025">
    <property type="protein sequence ID" value="EIW88191.1"/>
    <property type="molecule type" value="Genomic_DNA"/>
</dbReference>
<comment type="caution">
    <text evidence="14">The sequence shown here is derived from an EMBL/GenBank/DDBJ whole genome shotgun (WGS) entry which is preliminary data.</text>
</comment>
<dbReference type="Gene3D" id="2.40.160.20">
    <property type="match status" value="1"/>
</dbReference>
<dbReference type="PANTHER" id="PTHR30329">
    <property type="entry name" value="STATOR ELEMENT OF FLAGELLAR MOTOR COMPLEX"/>
    <property type="match status" value="1"/>
</dbReference>
<feature type="compositionally biased region" description="Pro residues" evidence="11">
    <location>
        <begin position="184"/>
        <end position="198"/>
    </location>
</feature>
<evidence type="ECO:0000256" key="4">
    <source>
        <dbReference type="ARBA" id="ARBA00022692"/>
    </source>
</evidence>
<dbReference type="GO" id="GO:0006811">
    <property type="term" value="P:monoatomic ion transport"/>
    <property type="evidence" value="ECO:0007669"/>
    <property type="project" value="UniProtKB-KW"/>
</dbReference>
<name>I8U4H3_9ALTE</name>
<feature type="chain" id="PRO_5003714725" evidence="12">
    <location>
        <begin position="24"/>
        <end position="359"/>
    </location>
</feature>
<keyword evidence="8 10" id="KW-0472">Membrane</keyword>
<keyword evidence="15" id="KW-1185">Reference proteome</keyword>
<keyword evidence="9" id="KW-0998">Cell outer membrane</keyword>
<keyword evidence="3" id="KW-1134">Transmembrane beta strand</keyword>
<dbReference type="InterPro" id="IPR050330">
    <property type="entry name" value="Bact_OuterMem_StrucFunc"/>
</dbReference>
<dbReference type="InterPro" id="IPR006665">
    <property type="entry name" value="OmpA-like"/>
</dbReference>
<dbReference type="STRING" id="1195246.AGRI_13346"/>
<dbReference type="InterPro" id="IPR006664">
    <property type="entry name" value="OMP_bac"/>
</dbReference>
<evidence type="ECO:0000313" key="14">
    <source>
        <dbReference type="EMBL" id="EIW88191.1"/>
    </source>
</evidence>
<dbReference type="Gene3D" id="4.10.1080.10">
    <property type="entry name" value="TSP type-3 repeat"/>
    <property type="match status" value="1"/>
</dbReference>
<dbReference type="InterPro" id="IPR036737">
    <property type="entry name" value="OmpA-like_sf"/>
</dbReference>
<keyword evidence="2" id="KW-0813">Transport</keyword>
<dbReference type="PANTHER" id="PTHR30329:SF21">
    <property type="entry name" value="LIPOPROTEIN YIAD-RELATED"/>
    <property type="match status" value="1"/>
</dbReference>
<evidence type="ECO:0000259" key="13">
    <source>
        <dbReference type="PROSITE" id="PS51123"/>
    </source>
</evidence>
<dbReference type="RefSeq" id="WP_008985448.1">
    <property type="nucleotide sequence ID" value="NZ_AKKU01000025.1"/>
</dbReference>
<evidence type="ECO:0000256" key="8">
    <source>
        <dbReference type="ARBA" id="ARBA00023136"/>
    </source>
</evidence>
<dbReference type="SUPFAM" id="SSF103647">
    <property type="entry name" value="TSP type-3 repeat"/>
    <property type="match status" value="1"/>
</dbReference>
<dbReference type="PROSITE" id="PS51123">
    <property type="entry name" value="OMPA_2"/>
    <property type="match status" value="1"/>
</dbReference>
<dbReference type="InterPro" id="IPR028974">
    <property type="entry name" value="TSP_type-3_rpt"/>
</dbReference>
<keyword evidence="7" id="KW-0626">Porin</keyword>
<dbReference type="SUPFAM" id="SSF103088">
    <property type="entry name" value="OmpA-like"/>
    <property type="match status" value="1"/>
</dbReference>
<dbReference type="InterPro" id="IPR011250">
    <property type="entry name" value="OMP/PagP_B-barrel"/>
</dbReference>
<proteinExistence type="predicted"/>
<organism evidence="14 15">
    <name type="scientific">Alishewanella agri BL06</name>
    <dbReference type="NCBI Taxonomy" id="1195246"/>
    <lineage>
        <taxon>Bacteria</taxon>
        <taxon>Pseudomonadati</taxon>
        <taxon>Pseudomonadota</taxon>
        <taxon>Gammaproteobacteria</taxon>
        <taxon>Alteromonadales</taxon>
        <taxon>Alteromonadaceae</taxon>
        <taxon>Alishewanella</taxon>
    </lineage>
</organism>
<feature type="region of interest" description="Disordered" evidence="11">
    <location>
        <begin position="182"/>
        <end position="222"/>
    </location>
</feature>
<dbReference type="GO" id="GO:0009279">
    <property type="term" value="C:cell outer membrane"/>
    <property type="evidence" value="ECO:0007669"/>
    <property type="project" value="UniProtKB-SubCell"/>
</dbReference>
<evidence type="ECO:0000256" key="12">
    <source>
        <dbReference type="SAM" id="SignalP"/>
    </source>
</evidence>
<gene>
    <name evidence="14" type="ORF">AGRI_13346</name>
</gene>
<dbReference type="GO" id="GO:0015288">
    <property type="term" value="F:porin activity"/>
    <property type="evidence" value="ECO:0007669"/>
    <property type="project" value="UniProtKB-KW"/>
</dbReference>
<keyword evidence="4" id="KW-0812">Transmembrane</keyword>
<evidence type="ECO:0000256" key="5">
    <source>
        <dbReference type="ARBA" id="ARBA00022729"/>
    </source>
</evidence>
<dbReference type="eggNOG" id="COG2885">
    <property type="taxonomic scope" value="Bacteria"/>
</dbReference>
<sequence length="359" mass="39003">MKLKATAIAVLTALPLLSVQAFANAPSAQDLEKKVFGSLFGEAYFTDIRKGQSAAWDNVDNGWGVGVELGYRLNETWGIRAEYARQSLDSLTQNSRVTGDRFGLDAMYHLANTNVYIVGGWKHFEHNVAFDALNVGVGYRYFVNESVALFVEGNRFRGISRGQWNDASIKLGASWIFGATPAAAPTPAPQPEPAPAPAPVVVDSDGDGVPDSQDRCPNTPAAHKVDAQGCTIYTEKMDRVGDVDIEVRFAFDSAVVSPEGRTEVNQLAAFMKRFPEAVVFIEGHASNIGSADYNMRLSERRAKAIADLLVAQGVETSRITSKGFGVTQPRVQGNTREAHRANQRIEAKVTATVKEPVLR</sequence>
<evidence type="ECO:0000313" key="15">
    <source>
        <dbReference type="Proteomes" id="UP000035062"/>
    </source>
</evidence>
<dbReference type="SUPFAM" id="SSF56925">
    <property type="entry name" value="OMPA-like"/>
    <property type="match status" value="1"/>
</dbReference>
<dbReference type="PRINTS" id="PR01021">
    <property type="entry name" value="OMPADOMAIN"/>
</dbReference>
<dbReference type="PATRIC" id="fig|1195246.3.peg.2654"/>
<dbReference type="GO" id="GO:0005509">
    <property type="term" value="F:calcium ion binding"/>
    <property type="evidence" value="ECO:0007669"/>
    <property type="project" value="InterPro"/>
</dbReference>
<dbReference type="GO" id="GO:0046930">
    <property type="term" value="C:pore complex"/>
    <property type="evidence" value="ECO:0007669"/>
    <property type="project" value="UniProtKB-KW"/>
</dbReference>
<dbReference type="AlphaFoldDB" id="I8U4H3"/>
<dbReference type="Pfam" id="PF00691">
    <property type="entry name" value="OmpA"/>
    <property type="match status" value="1"/>
</dbReference>
<protein>
    <submittedName>
        <fullName evidence="14">OmpA family protein</fullName>
    </submittedName>
</protein>
<dbReference type="Pfam" id="PF13505">
    <property type="entry name" value="OMP_b-brl"/>
    <property type="match status" value="1"/>
</dbReference>
<reference evidence="14 15" key="1">
    <citation type="journal article" date="2012" name="J. Bacteriol.">
        <title>Genome Sequence of Pectin-Degrading Alishewanella agri, Isolated from Landfill Soil.</title>
        <authorList>
            <person name="Kim J."/>
            <person name="Jung J."/>
            <person name="Sung J.S."/>
            <person name="Chun J."/>
            <person name="Park W."/>
        </authorList>
    </citation>
    <scope>NUCLEOTIDE SEQUENCE [LARGE SCALE GENOMIC DNA]</scope>
    <source>
        <strain evidence="14 15">BL06</strain>
    </source>
</reference>
<evidence type="ECO:0000256" key="1">
    <source>
        <dbReference type="ARBA" id="ARBA00004571"/>
    </source>
</evidence>
<evidence type="ECO:0000256" key="7">
    <source>
        <dbReference type="ARBA" id="ARBA00023114"/>
    </source>
</evidence>
<feature type="signal peptide" evidence="12">
    <location>
        <begin position="1"/>
        <end position="23"/>
    </location>
</feature>
<dbReference type="CDD" id="cd07185">
    <property type="entry name" value="OmpA_C-like"/>
    <property type="match status" value="1"/>
</dbReference>
<dbReference type="InterPro" id="IPR027385">
    <property type="entry name" value="Beta-barrel_OMP"/>
</dbReference>
<dbReference type="Gene3D" id="3.30.1330.60">
    <property type="entry name" value="OmpA-like domain"/>
    <property type="match status" value="1"/>
</dbReference>
<accession>I8U4H3</accession>
<evidence type="ECO:0000256" key="11">
    <source>
        <dbReference type="SAM" id="MobiDB-lite"/>
    </source>
</evidence>
<evidence type="ECO:0000256" key="6">
    <source>
        <dbReference type="ARBA" id="ARBA00023065"/>
    </source>
</evidence>
<dbReference type="Proteomes" id="UP000035062">
    <property type="component" value="Unassembled WGS sequence"/>
</dbReference>
<keyword evidence="6" id="KW-0406">Ion transport</keyword>
<keyword evidence="5 12" id="KW-0732">Signal</keyword>
<feature type="compositionally biased region" description="Low complexity" evidence="11">
    <location>
        <begin position="199"/>
        <end position="211"/>
    </location>
</feature>
<feature type="domain" description="OmpA-like" evidence="13">
    <location>
        <begin position="236"/>
        <end position="353"/>
    </location>
</feature>
<evidence type="ECO:0000256" key="10">
    <source>
        <dbReference type="PROSITE-ProRule" id="PRU00473"/>
    </source>
</evidence>
<comment type="subcellular location">
    <subcellularLocation>
        <location evidence="1">Cell outer membrane</location>
        <topology evidence="1">Multi-pass membrane protein</topology>
    </subcellularLocation>
</comment>
<evidence type="ECO:0000256" key="9">
    <source>
        <dbReference type="ARBA" id="ARBA00023237"/>
    </source>
</evidence>
<evidence type="ECO:0000256" key="2">
    <source>
        <dbReference type="ARBA" id="ARBA00022448"/>
    </source>
</evidence>
<evidence type="ECO:0000256" key="3">
    <source>
        <dbReference type="ARBA" id="ARBA00022452"/>
    </source>
</evidence>